<keyword evidence="4" id="KW-1185">Reference proteome</keyword>
<dbReference type="InterPro" id="IPR026444">
    <property type="entry name" value="Secre_tail"/>
</dbReference>
<dbReference type="SUPFAM" id="SSF51445">
    <property type="entry name" value="(Trans)glycosidases"/>
    <property type="match status" value="1"/>
</dbReference>
<evidence type="ECO:0000259" key="1">
    <source>
        <dbReference type="Pfam" id="PF12891"/>
    </source>
</evidence>
<dbReference type="Pfam" id="PF12891">
    <property type="entry name" value="Glyco_hydro_44"/>
    <property type="match status" value="1"/>
</dbReference>
<proteinExistence type="predicted"/>
<sequence length="633" mass="71394">MQIRKITLSGALAFALLLLTLPITSAQVVINIDATAEVKPISPYLYGRNNSFSSTDPNWTLPEADLVRLRDAGVRFFRESGGNNSSKYNWRRKLGSHPDWYNNVYYNSWDQTALTLQKHFPNAQGMWAFPLLGYAAKSNAANFADWTFNRSQWWEGVNQNLAGGGVPNATGTKAKTEGNTTLYLQKWNADSSVAILDHWFGEKGLGLKKEGIRYWNMDNEPEIWSGTHDDVMPKQVSPQEFMQLYIDVAKKARAKSPDIKLVGPVTANEWQWYNWDGKPVTENGKTYPWLEYFIKSIAEEEQKSGVQLLDVLDIHFYPGTKKTEEVVQLHRVYFDKNYIFPEANGVKTINGGYDNSISKEYIFARCNDWLTQYLGTDHGVTLGVTETGIDESIAPSVTAVWYASTLGEFMKNEVEIFTPWSWKTGMWETLHLLSRFNQTHSVKAVSSNETLISAYPSINAAKDSMTVVLINRSPDQNQTVNIQIENFLPLKEQVPVYTLSQLPAAETFVSRAQNALKKSELNVADNTIPITIPAMSVTSFVLRGGGEVTGVETETAAFQVFPNPTWENLTVKWTDSDFEKISIIENSGRRIYEEKLAKSQREITINYKLTSGIYLVRLTGSNGRSVVKKIIAR</sequence>
<accession>A0ABM8UKY6</accession>
<dbReference type="NCBIfam" id="TIGR04183">
    <property type="entry name" value="Por_Secre_tail"/>
    <property type="match status" value="1"/>
</dbReference>
<dbReference type="EMBL" id="CAJRAU010000001">
    <property type="protein sequence ID" value="CAG5068068.1"/>
    <property type="molecule type" value="Genomic_DNA"/>
</dbReference>
<dbReference type="InterPro" id="IPR013780">
    <property type="entry name" value="Glyco_hydro_b"/>
</dbReference>
<feature type="domain" description="Glycoside hydrolase family 44 catalytic" evidence="1">
    <location>
        <begin position="99"/>
        <end position="318"/>
    </location>
</feature>
<dbReference type="Proteomes" id="UP000679725">
    <property type="component" value="Unassembled WGS sequence"/>
</dbReference>
<dbReference type="Gene3D" id="3.20.20.80">
    <property type="entry name" value="Glycosidases"/>
    <property type="match status" value="1"/>
</dbReference>
<evidence type="ECO:0000259" key="2">
    <source>
        <dbReference type="Pfam" id="PF18962"/>
    </source>
</evidence>
<evidence type="ECO:0000313" key="3">
    <source>
        <dbReference type="EMBL" id="CAG5068068.1"/>
    </source>
</evidence>
<feature type="domain" description="Secretion system C-terminal sorting" evidence="2">
    <location>
        <begin position="560"/>
        <end position="631"/>
    </location>
</feature>
<dbReference type="RefSeq" id="WP_215232185.1">
    <property type="nucleotide sequence ID" value="NZ_CAJRAU010000001.1"/>
</dbReference>
<evidence type="ECO:0000313" key="4">
    <source>
        <dbReference type="Proteomes" id="UP000679725"/>
    </source>
</evidence>
<gene>
    <name evidence="3" type="primary">manA_1</name>
    <name evidence="3" type="ORF">DYBT9623_00796</name>
</gene>
<name>A0ABM8UKY6_9BACT</name>
<comment type="caution">
    <text evidence="3">The sequence shown here is derived from an EMBL/GenBank/DDBJ whole genome shotgun (WGS) entry which is preliminary data.</text>
</comment>
<dbReference type="Pfam" id="PF18962">
    <property type="entry name" value="Por_Secre_tail"/>
    <property type="match status" value="1"/>
</dbReference>
<reference evidence="3 4" key="1">
    <citation type="submission" date="2021-04" db="EMBL/GenBank/DDBJ databases">
        <authorList>
            <person name="Rodrigo-Torres L."/>
            <person name="Arahal R. D."/>
            <person name="Lucena T."/>
        </authorList>
    </citation>
    <scope>NUCLEOTIDE SEQUENCE [LARGE SCALE GENOMIC DNA]</scope>
    <source>
        <strain evidence="3 4">CECT 9623</strain>
    </source>
</reference>
<protein>
    <submittedName>
        <fullName evidence="3">Beta-mannanase/endoglucanase A</fullName>
    </submittedName>
</protein>
<dbReference type="InterPro" id="IPR017853">
    <property type="entry name" value="GH"/>
</dbReference>
<dbReference type="Gene3D" id="2.60.40.1180">
    <property type="entry name" value="Golgi alpha-mannosidase II"/>
    <property type="match status" value="1"/>
</dbReference>
<organism evidence="3 4">
    <name type="scientific">Dyadobacter linearis</name>
    <dbReference type="NCBI Taxonomy" id="2823330"/>
    <lineage>
        <taxon>Bacteria</taxon>
        <taxon>Pseudomonadati</taxon>
        <taxon>Bacteroidota</taxon>
        <taxon>Cytophagia</taxon>
        <taxon>Cytophagales</taxon>
        <taxon>Spirosomataceae</taxon>
        <taxon>Dyadobacter</taxon>
    </lineage>
</organism>
<dbReference type="InterPro" id="IPR024745">
    <property type="entry name" value="GH44_cat"/>
</dbReference>